<proteinExistence type="predicted"/>
<evidence type="ECO:0000259" key="2">
    <source>
        <dbReference type="Pfam" id="PF13649"/>
    </source>
</evidence>
<dbReference type="SUPFAM" id="SSF53335">
    <property type="entry name" value="S-adenosyl-L-methionine-dependent methyltransferases"/>
    <property type="match status" value="1"/>
</dbReference>
<evidence type="ECO:0000313" key="3">
    <source>
        <dbReference type="EMBL" id="KTD67355.1"/>
    </source>
</evidence>
<dbReference type="PANTHER" id="PTHR43861">
    <property type="entry name" value="TRANS-ACONITATE 2-METHYLTRANSFERASE-RELATED"/>
    <property type="match status" value="1"/>
</dbReference>
<keyword evidence="4" id="KW-1185">Reference proteome</keyword>
<dbReference type="GO" id="GO:0032259">
    <property type="term" value="P:methylation"/>
    <property type="evidence" value="ECO:0007669"/>
    <property type="project" value="UniProtKB-KW"/>
</dbReference>
<dbReference type="InterPro" id="IPR029063">
    <property type="entry name" value="SAM-dependent_MTases_sf"/>
</dbReference>
<dbReference type="Pfam" id="PF13649">
    <property type="entry name" value="Methyltransf_25"/>
    <property type="match status" value="1"/>
</dbReference>
<dbReference type="OrthoDB" id="9791837at2"/>
<keyword evidence="1 3" id="KW-0808">Transferase</keyword>
<name>A0A0W0ZDU8_9GAMM</name>
<dbReference type="Gene3D" id="3.40.50.150">
    <property type="entry name" value="Vaccinia Virus protein VP39"/>
    <property type="match status" value="1"/>
</dbReference>
<keyword evidence="3" id="KW-0489">Methyltransferase</keyword>
<dbReference type="InterPro" id="IPR041698">
    <property type="entry name" value="Methyltransf_25"/>
</dbReference>
<gene>
    <name evidence="3" type="ORF">Lste_3561</name>
</gene>
<evidence type="ECO:0000256" key="1">
    <source>
        <dbReference type="ARBA" id="ARBA00022679"/>
    </source>
</evidence>
<dbReference type="GO" id="GO:0008168">
    <property type="term" value="F:methyltransferase activity"/>
    <property type="evidence" value="ECO:0007669"/>
    <property type="project" value="UniProtKB-KW"/>
</dbReference>
<reference evidence="3 4" key="1">
    <citation type="submission" date="2015-11" db="EMBL/GenBank/DDBJ databases">
        <title>Genomic analysis of 38 Legionella species identifies large and diverse effector repertoires.</title>
        <authorList>
            <person name="Burstein D."/>
            <person name="Amaro F."/>
            <person name="Zusman T."/>
            <person name="Lifshitz Z."/>
            <person name="Cohen O."/>
            <person name="Gilbert J.A."/>
            <person name="Pupko T."/>
            <person name="Shuman H.A."/>
            <person name="Segal G."/>
        </authorList>
    </citation>
    <scope>NUCLEOTIDE SEQUENCE [LARGE SCALE GENOMIC DNA]</scope>
    <source>
        <strain evidence="3 4">IMVS3376</strain>
    </source>
</reference>
<accession>A0A0W0ZDU8</accession>
<dbReference type="CDD" id="cd02440">
    <property type="entry name" value="AdoMet_MTases"/>
    <property type="match status" value="1"/>
</dbReference>
<evidence type="ECO:0000313" key="4">
    <source>
        <dbReference type="Proteomes" id="UP000054926"/>
    </source>
</evidence>
<dbReference type="RefSeq" id="WP_058512348.1">
    <property type="nucleotide sequence ID" value="NZ_DAIOMV010000001.1"/>
</dbReference>
<comment type="caution">
    <text evidence="3">The sequence shown here is derived from an EMBL/GenBank/DDBJ whole genome shotgun (WGS) entry which is preliminary data.</text>
</comment>
<dbReference type="STRING" id="947033.Lste_3561"/>
<organism evidence="3 4">
    <name type="scientific">Legionella steelei</name>
    <dbReference type="NCBI Taxonomy" id="947033"/>
    <lineage>
        <taxon>Bacteria</taxon>
        <taxon>Pseudomonadati</taxon>
        <taxon>Pseudomonadota</taxon>
        <taxon>Gammaproteobacteria</taxon>
        <taxon>Legionellales</taxon>
        <taxon>Legionellaceae</taxon>
        <taxon>Legionella</taxon>
    </lineage>
</organism>
<sequence length="203" mass="23267">MKKSNKNKVYEAYDHIIDWYDVHRNKELDMEQFYLEKVREHFPCGGRVLDVGCGTGEPIAKFFIEAGYELTGVDASKKMIARCKKMFPDAQWILTDMRAMKFNEQFDVVIAWHSFFHLTQADQRSTLSLFSSLVKPKGLLLFTSGPEAGEVWGDNGGYDLYHASLDSNEYEAILHKNNLHVIVHKIRDPDCGDATVWVAQKNS</sequence>
<dbReference type="Proteomes" id="UP000054926">
    <property type="component" value="Unassembled WGS sequence"/>
</dbReference>
<protein>
    <submittedName>
        <fullName evidence="3">Methyltransferase</fullName>
    </submittedName>
</protein>
<dbReference type="AlphaFoldDB" id="A0A0W0ZDU8"/>
<dbReference type="PATRIC" id="fig|947033.5.peg.3786"/>
<dbReference type="EMBL" id="LNYY01000021">
    <property type="protein sequence ID" value="KTD67355.1"/>
    <property type="molecule type" value="Genomic_DNA"/>
</dbReference>
<feature type="domain" description="Methyltransferase" evidence="2">
    <location>
        <begin position="48"/>
        <end position="138"/>
    </location>
</feature>